<organism evidence="1 2">
    <name type="scientific">Vibrio scophthalmi</name>
    <dbReference type="NCBI Taxonomy" id="45658"/>
    <lineage>
        <taxon>Bacteria</taxon>
        <taxon>Pseudomonadati</taxon>
        <taxon>Pseudomonadota</taxon>
        <taxon>Gammaproteobacteria</taxon>
        <taxon>Vibrionales</taxon>
        <taxon>Vibrionaceae</taxon>
        <taxon>Vibrio</taxon>
    </lineage>
</organism>
<keyword evidence="2" id="KW-1185">Reference proteome</keyword>
<proteinExistence type="predicted"/>
<dbReference type="GeneID" id="96872329"/>
<reference evidence="1 2" key="1">
    <citation type="submission" date="2016-07" db="EMBL/GenBank/DDBJ databases">
        <title>Genome sequencing of Vibrio scophthalmi strain VS-05, an isolated from Paralichthys olivaceus.</title>
        <authorList>
            <person name="Han H.-J."/>
        </authorList>
    </citation>
    <scope>NUCLEOTIDE SEQUENCE [LARGE SCALE GENOMIC DNA]</scope>
    <source>
        <strain evidence="1 2">VS-05</strain>
    </source>
</reference>
<dbReference type="PATRIC" id="fig|45658.7.peg.2595"/>
<evidence type="ECO:0000313" key="1">
    <source>
        <dbReference type="EMBL" id="ANU37713.1"/>
    </source>
</evidence>
<sequence length="333" mass="38850">MNVFLVTSPFQYICANEARCYYATDDNILLLVKQDMEPAISQMAKIVNENDWTRVIHIERSQRTFSMPKAIKAVKKIKKNDSIKHFFHGEYNGWRTKFLLRNLKPDTEVYFDDGSLTLGEYERFIKTKHTFYRPRFVSDLIIKMQGLEPIGRLPISKKLEIFTIFDIKNPTVPVIKNDFSNMRETYNLNYDSQRDHSNEYALFLGQGSIDCHGTIKSFYLDAIKRFAKTTGKKILYAPHRTETSNIREEVSKIENLTYYDSTLPIELEISEKQLNITDIGGIASTALYTLKIIYPHIKIYSAKQSEEEYHTQVTYTDNELMLELLKPIGIELF</sequence>
<evidence type="ECO:0000313" key="2">
    <source>
        <dbReference type="Proteomes" id="UP000092528"/>
    </source>
</evidence>
<evidence type="ECO:0008006" key="3">
    <source>
        <dbReference type="Google" id="ProtNLM"/>
    </source>
</evidence>
<accession>A0A1C7FE30</accession>
<dbReference type="EMBL" id="CP016414">
    <property type="protein sequence ID" value="ANU37713.1"/>
    <property type="molecule type" value="Genomic_DNA"/>
</dbReference>
<dbReference type="Proteomes" id="UP000092528">
    <property type="component" value="Chromosome 1"/>
</dbReference>
<name>A0A1C7FE30_9VIBR</name>
<gene>
    <name evidence="1" type="ORF">VSVS05_02635</name>
</gene>
<protein>
    <recommendedName>
        <fullName evidence="3">Glycosyltransferase 52 family protein</fullName>
    </recommendedName>
</protein>
<dbReference type="RefSeq" id="WP_065545825.1">
    <property type="nucleotide sequence ID" value="NZ_CP016414.1"/>
</dbReference>
<dbReference type="AlphaFoldDB" id="A0A1C7FE30"/>